<evidence type="ECO:0000313" key="2">
    <source>
        <dbReference type="EMBL" id="AIY64161.1"/>
    </source>
</evidence>
<dbReference type="Gene3D" id="3.30.70.1430">
    <property type="entry name" value="Multidrug efflux transporter AcrB pore domain"/>
    <property type="match status" value="2"/>
</dbReference>
<dbReference type="InterPro" id="IPR027463">
    <property type="entry name" value="AcrB_DN_DC_subdom"/>
</dbReference>
<dbReference type="Pfam" id="PF00873">
    <property type="entry name" value="ACR_tran"/>
    <property type="match status" value="2"/>
</dbReference>
<dbReference type="Gene3D" id="1.20.1640.10">
    <property type="entry name" value="Multidrug efflux transporter AcrB transmembrane domain"/>
    <property type="match status" value="2"/>
</dbReference>
<feature type="transmembrane region" description="Helical" evidence="1">
    <location>
        <begin position="375"/>
        <end position="397"/>
    </location>
</feature>
<feature type="transmembrane region" description="Helical" evidence="1">
    <location>
        <begin position="918"/>
        <end position="937"/>
    </location>
</feature>
<dbReference type="PANTHER" id="PTHR32063:SF16">
    <property type="entry name" value="CATION EFFLUX SYSTEM (ACRB_ACRD_ACRF FAMILY)"/>
    <property type="match status" value="1"/>
</dbReference>
<dbReference type="SUPFAM" id="SSF82714">
    <property type="entry name" value="Multidrug efflux transporter AcrB TolC docking domain, DN and DC subdomains"/>
    <property type="match status" value="1"/>
</dbReference>
<keyword evidence="1" id="KW-0472">Membrane</keyword>
<accession>A0A0A7EDL8</accession>
<reference evidence="2 3" key="1">
    <citation type="submission" date="2014-11" db="EMBL/GenBank/DDBJ databases">
        <title>Complete Genome Sequence of Pseudoalteromonas sp. Strain OCN003 Isolated from Kaneohe Bay, Oahu, Hawaii.</title>
        <authorList>
            <person name="Beurmann S."/>
            <person name="Videau P."/>
            <person name="Ushijima B."/>
            <person name="Smith A.M."/>
            <person name="Aeby G.S."/>
            <person name="Callahan S.M."/>
            <person name="Belcaid M."/>
        </authorList>
    </citation>
    <scope>NUCLEOTIDE SEQUENCE [LARGE SCALE GENOMIC DNA]</scope>
    <source>
        <strain evidence="2 3">OCN003</strain>
    </source>
</reference>
<gene>
    <name evidence="2" type="ORF">OM33_02570</name>
</gene>
<feature type="transmembrane region" description="Helical" evidence="1">
    <location>
        <begin position="478"/>
        <end position="500"/>
    </location>
</feature>
<dbReference type="Gene3D" id="3.30.70.1440">
    <property type="entry name" value="Multidrug efflux transporter AcrB pore domain"/>
    <property type="match status" value="1"/>
</dbReference>
<dbReference type="STRING" id="1348114.OM33_02570"/>
<dbReference type="AlphaFoldDB" id="A0A0A7EDL8"/>
<dbReference type="GO" id="GO:0042910">
    <property type="term" value="F:xenobiotic transmembrane transporter activity"/>
    <property type="evidence" value="ECO:0007669"/>
    <property type="project" value="TreeGrafter"/>
</dbReference>
<dbReference type="eggNOG" id="COG0841">
    <property type="taxonomic scope" value="Bacteria"/>
</dbReference>
<feature type="transmembrane region" description="Helical" evidence="1">
    <location>
        <begin position="944"/>
        <end position="968"/>
    </location>
</feature>
<dbReference type="SUPFAM" id="SSF82866">
    <property type="entry name" value="Multidrug efflux transporter AcrB transmembrane domain"/>
    <property type="match status" value="2"/>
</dbReference>
<feature type="transmembrane region" description="Helical" evidence="1">
    <location>
        <begin position="21"/>
        <end position="39"/>
    </location>
</feature>
<dbReference type="GO" id="GO:0005886">
    <property type="term" value="C:plasma membrane"/>
    <property type="evidence" value="ECO:0007669"/>
    <property type="project" value="TreeGrafter"/>
</dbReference>
<dbReference type="OrthoDB" id="9758297at2"/>
<feature type="transmembrane region" description="Helical" evidence="1">
    <location>
        <begin position="1035"/>
        <end position="1052"/>
    </location>
</feature>
<dbReference type="Gene3D" id="3.30.70.1320">
    <property type="entry name" value="Multidrug efflux transporter AcrB pore domain like"/>
    <property type="match status" value="1"/>
</dbReference>
<dbReference type="InterPro" id="IPR001036">
    <property type="entry name" value="Acrflvin-R"/>
</dbReference>
<dbReference type="Gene3D" id="3.30.2090.10">
    <property type="entry name" value="Multidrug efflux transporter AcrB TolC docking domain, DN and DC subdomains"/>
    <property type="match status" value="2"/>
</dbReference>
<organism evidence="2 3">
    <name type="scientific">Pseudoalteromonas piratica</name>
    <dbReference type="NCBI Taxonomy" id="1348114"/>
    <lineage>
        <taxon>Bacteria</taxon>
        <taxon>Pseudomonadati</taxon>
        <taxon>Pseudomonadota</taxon>
        <taxon>Gammaproteobacteria</taxon>
        <taxon>Alteromonadales</taxon>
        <taxon>Pseudoalteromonadaceae</taxon>
        <taxon>Pseudoalteromonas</taxon>
    </lineage>
</organism>
<keyword evidence="1" id="KW-0812">Transmembrane</keyword>
<evidence type="ECO:0000313" key="3">
    <source>
        <dbReference type="Proteomes" id="UP000030341"/>
    </source>
</evidence>
<keyword evidence="3" id="KW-1185">Reference proteome</keyword>
<sequence>MKLTHPVDRLVASSLKGRIPLVIFIFALLSGLLALQFTAREEEPQIVVPMLDIQVAVPNINANQVERQVTIPLEKLLAQVPGVEHVYSVTQTGGAIVTLRFYVGEDREKAILNTYNKLYANQHTMPSIVSNWQIKPIEVDDVAIMMLGFWSEKPQLYDDYALRRIAQEVSTQLQAIDDTSEVRVIGGRQRTVQVYLNTTNLAAFNTTVMDVYNALTVSNQLAAVGVQVTNNQSVVLEVGDVFRHSEELNRLVVNVINGKPVYLSDVASIQDGPSEPSSYQWYSEVGKNNGDHPMVTISVAKQAGTNAVSLANRVLTEVESLKGQLIPQHVNVAVLRDYGETANEKVNNLVSSLAFAVFTVVVFIGVFLGWRPATVVGLAVPICYGLTLILDMAFGYTINRVTLFALILSLGLLVDDPITGIDNIKRFMSKGKNKEGQIVAAMSEIRPALVMSTVTIVLAFVPMAFITGMMGPYMAPMAFNVPVSVIVSTLVALFVTPWLASKLLKDSPTKLRASKSGKLYHKILTPILASKSRAKMALWLTLGLFIVSALLPVFRSVPLKLLPFDNKNEVQILIDLPESASLEQSAALSSEIAQQVKRVAEVHAVAVYVGEPSAIDFNGMVRQYYMRDRDNLAEIRVLLVDKTEREHQSHGVVLRLRELLAPFNKDGVNIKVVEVPPGPPVLSTLVAEVYRKPFVALEQQQLAARQVAARLTREPHVVEVDTTLQAEQQINRFVVDKEKAALSGIATEDIKRTLMIAGFGVAAGSVANESEAEPLAIQLRIPYATRNQLSELDSLYIRGREGIAQTDLGLGLEAAPQPLVALSELGEYQTLTVAQPIFRKDLQSVIYVTAELNGRTPAEVVADINADQREHLGDEQTNNVAWQERHYLNNGGGDLWSIPNGTWLTWSGEGELRITARVFRDMGIAFAFALTGIFFILRLQTGSYALSGIIMSAIPLTVIGIMPGFWLINQFGEREIAASPEPILFTATAMIGMIALAGIVVRNSLILVEFISAARAQGESIKQALLMAGSVRMRPVLLTAGTTLLGNLVIILDPVFSGLALAIIFGIISSTLFSLIIVPAVYYLVFDESQKSDQKRQEQ</sequence>
<dbReference type="KEGG" id="pseo:OM33_02570"/>
<feature type="transmembrane region" description="Helical" evidence="1">
    <location>
        <begin position="445"/>
        <end position="466"/>
    </location>
</feature>
<dbReference type="SUPFAM" id="SSF82693">
    <property type="entry name" value="Multidrug efflux transporter AcrB pore domain, PN1, PN2, PC1 and PC2 subdomains"/>
    <property type="match status" value="3"/>
</dbReference>
<dbReference type="EMBL" id="CP009888">
    <property type="protein sequence ID" value="AIY64161.1"/>
    <property type="molecule type" value="Genomic_DNA"/>
</dbReference>
<protein>
    <submittedName>
        <fullName evidence="2">Acriflavine resistance protein B</fullName>
    </submittedName>
</protein>
<name>A0A0A7EDL8_9GAMM</name>
<proteinExistence type="predicted"/>
<feature type="transmembrane region" description="Helical" evidence="1">
    <location>
        <begin position="988"/>
        <end position="1014"/>
    </location>
</feature>
<dbReference type="HOGENOM" id="CLU_002755_1_2_6"/>
<dbReference type="PANTHER" id="PTHR32063">
    <property type="match status" value="1"/>
</dbReference>
<keyword evidence="1" id="KW-1133">Transmembrane helix</keyword>
<dbReference type="RefSeq" id="WP_038638367.1">
    <property type="nucleotide sequence ID" value="NZ_CP009888.1"/>
</dbReference>
<dbReference type="PRINTS" id="PR00702">
    <property type="entry name" value="ACRIFLAVINRP"/>
</dbReference>
<feature type="transmembrane region" description="Helical" evidence="1">
    <location>
        <begin position="1058"/>
        <end position="1086"/>
    </location>
</feature>
<feature type="transmembrane region" description="Helical" evidence="1">
    <location>
        <begin position="349"/>
        <end position="368"/>
    </location>
</feature>
<evidence type="ECO:0000256" key="1">
    <source>
        <dbReference type="SAM" id="Phobius"/>
    </source>
</evidence>
<dbReference type="Proteomes" id="UP000030341">
    <property type="component" value="Chromosome 1"/>
</dbReference>
<feature type="transmembrane region" description="Helical" evidence="1">
    <location>
        <begin position="536"/>
        <end position="554"/>
    </location>
</feature>